<evidence type="ECO:0000313" key="2">
    <source>
        <dbReference type="EMBL" id="UWP96940.1"/>
    </source>
</evidence>
<reference evidence="2" key="1">
    <citation type="submission" date="2021-08" db="EMBL/GenBank/DDBJ databases">
        <authorList>
            <person name="Nwanade C."/>
            <person name="Wang M."/>
            <person name="Masoudi A."/>
            <person name="Yu Z."/>
            <person name="Liu J."/>
        </authorList>
    </citation>
    <scope>NUCLEOTIDE SEQUENCE</scope>
    <source>
        <strain evidence="2">S056</strain>
    </source>
</reference>
<dbReference type="Pfam" id="PF00903">
    <property type="entry name" value="Glyoxalase"/>
    <property type="match status" value="1"/>
</dbReference>
<dbReference type="PANTHER" id="PTHR21366:SF14">
    <property type="entry name" value="GLYOXALASE DOMAIN-CONTAINING PROTEIN 5"/>
    <property type="match status" value="1"/>
</dbReference>
<dbReference type="InterPro" id="IPR037523">
    <property type="entry name" value="VOC_core"/>
</dbReference>
<dbReference type="RefSeq" id="WP_259794898.1">
    <property type="nucleotide sequence ID" value="NZ_CP080774.1"/>
</dbReference>
<dbReference type="InterPro" id="IPR004360">
    <property type="entry name" value="Glyas_Fos-R_dOase_dom"/>
</dbReference>
<dbReference type="AlphaFoldDB" id="A0A9Q9HHC2"/>
<accession>A0A9Q9HHC2</accession>
<dbReference type="PROSITE" id="PS51819">
    <property type="entry name" value="VOC"/>
    <property type="match status" value="1"/>
</dbReference>
<name>A0A9Q9HHC2_9RHOB</name>
<dbReference type="InterPro" id="IPR029068">
    <property type="entry name" value="Glyas_Bleomycin-R_OHBP_Dase"/>
</dbReference>
<dbReference type="SUPFAM" id="SSF54593">
    <property type="entry name" value="Glyoxalase/Bleomycin resistance protein/Dihydroxybiphenyl dioxygenase"/>
    <property type="match status" value="1"/>
</dbReference>
<organism evidence="2 3">
    <name type="scientific">Aliiroseovarius crassostreae</name>
    <dbReference type="NCBI Taxonomy" id="154981"/>
    <lineage>
        <taxon>Bacteria</taxon>
        <taxon>Pseudomonadati</taxon>
        <taxon>Pseudomonadota</taxon>
        <taxon>Alphaproteobacteria</taxon>
        <taxon>Rhodobacterales</taxon>
        <taxon>Paracoccaceae</taxon>
        <taxon>Aliiroseovarius</taxon>
    </lineage>
</organism>
<gene>
    <name evidence="2" type="ORF">K3X48_09465</name>
</gene>
<evidence type="ECO:0000259" key="1">
    <source>
        <dbReference type="PROSITE" id="PS51819"/>
    </source>
</evidence>
<evidence type="ECO:0000313" key="3">
    <source>
        <dbReference type="Proteomes" id="UP001057991"/>
    </source>
</evidence>
<protein>
    <submittedName>
        <fullName evidence="2">VOC family protein</fullName>
    </submittedName>
</protein>
<proteinExistence type="predicted"/>
<sequence>MVTGLNHITLATSDLARSVGFYRDLLGATLRAHWAGGAYLELGDIWLCLMQTADDIPFRTDYTHLAFSCEAAEFAALSDRIQTQAALWQENSSHGASLYFLDPDGHRLELHLGDLETRLAHYRAHPEKGVTVIG</sequence>
<dbReference type="Proteomes" id="UP001057991">
    <property type="component" value="Chromosome"/>
</dbReference>
<dbReference type="InterPro" id="IPR050383">
    <property type="entry name" value="GlyoxalaseI/FosfomycinResist"/>
</dbReference>
<dbReference type="Gene3D" id="3.10.180.10">
    <property type="entry name" value="2,3-Dihydroxybiphenyl 1,2-Dioxygenase, domain 1"/>
    <property type="match status" value="1"/>
</dbReference>
<feature type="domain" description="VOC" evidence="1">
    <location>
        <begin position="4"/>
        <end position="113"/>
    </location>
</feature>
<dbReference type="PANTHER" id="PTHR21366">
    <property type="entry name" value="GLYOXALASE FAMILY PROTEIN"/>
    <property type="match status" value="1"/>
</dbReference>
<dbReference type="EMBL" id="CP080776">
    <property type="protein sequence ID" value="UWP96940.1"/>
    <property type="molecule type" value="Genomic_DNA"/>
</dbReference>